<evidence type="ECO:0000259" key="2">
    <source>
        <dbReference type="PROSITE" id="PS50076"/>
    </source>
</evidence>
<dbReference type="PANTHER" id="PTHR45432">
    <property type="entry name" value="CHAPERONE PROTEIN DNAJ 11, CHLOROPLASTIC-LIKE"/>
    <property type="match status" value="1"/>
</dbReference>
<sequence>MTQTLTTSIRSPSLTFPTNNRPPPFTGKLNLRCHSSCNATVADPAINRSSFYEVLKVKRDATSNEIKAAYRNLAKVYHPDCCDVKQYDDEKFIEIHDAYATLFNPVDRAMYDMKLNMTVGKRRVVYTSRRWETDQCW</sequence>
<reference evidence="3" key="1">
    <citation type="journal article" date="2023" name="bioRxiv">
        <title>Improved chromosome-level genome assembly for marigold (Tagetes erecta).</title>
        <authorList>
            <person name="Jiang F."/>
            <person name="Yuan L."/>
            <person name="Wang S."/>
            <person name="Wang H."/>
            <person name="Xu D."/>
            <person name="Wang A."/>
            <person name="Fan W."/>
        </authorList>
    </citation>
    <scope>NUCLEOTIDE SEQUENCE</scope>
    <source>
        <strain evidence="3">WSJ</strain>
        <tissue evidence="3">Leaf</tissue>
    </source>
</reference>
<dbReference type="Proteomes" id="UP001229421">
    <property type="component" value="Unassembled WGS sequence"/>
</dbReference>
<proteinExistence type="predicted"/>
<dbReference type="SUPFAM" id="SSF46565">
    <property type="entry name" value="Chaperone J-domain"/>
    <property type="match status" value="1"/>
</dbReference>
<accession>A0AAD8KYF9</accession>
<name>A0AAD8KYF9_TARER</name>
<dbReference type="InterPro" id="IPR001623">
    <property type="entry name" value="DnaJ_domain"/>
</dbReference>
<dbReference type="CDD" id="cd06257">
    <property type="entry name" value="DnaJ"/>
    <property type="match status" value="1"/>
</dbReference>
<feature type="compositionally biased region" description="Polar residues" evidence="1">
    <location>
        <begin position="1"/>
        <end position="14"/>
    </location>
</feature>
<comment type="caution">
    <text evidence="3">The sequence shown here is derived from an EMBL/GenBank/DDBJ whole genome shotgun (WGS) entry which is preliminary data.</text>
</comment>
<dbReference type="InterPro" id="IPR036869">
    <property type="entry name" value="J_dom_sf"/>
</dbReference>
<dbReference type="PROSITE" id="PS50076">
    <property type="entry name" value="DNAJ_2"/>
    <property type="match status" value="1"/>
</dbReference>
<dbReference type="Pfam" id="PF00226">
    <property type="entry name" value="DnaJ"/>
    <property type="match status" value="1"/>
</dbReference>
<dbReference type="PROSITE" id="PS00636">
    <property type="entry name" value="DNAJ_1"/>
    <property type="match status" value="1"/>
</dbReference>
<evidence type="ECO:0000313" key="3">
    <source>
        <dbReference type="EMBL" id="KAK1430899.1"/>
    </source>
</evidence>
<keyword evidence="4" id="KW-1185">Reference proteome</keyword>
<dbReference type="Gene3D" id="1.10.287.110">
    <property type="entry name" value="DnaJ domain"/>
    <property type="match status" value="1"/>
</dbReference>
<evidence type="ECO:0000256" key="1">
    <source>
        <dbReference type="SAM" id="MobiDB-lite"/>
    </source>
</evidence>
<organism evidence="3 4">
    <name type="scientific">Tagetes erecta</name>
    <name type="common">African marigold</name>
    <dbReference type="NCBI Taxonomy" id="13708"/>
    <lineage>
        <taxon>Eukaryota</taxon>
        <taxon>Viridiplantae</taxon>
        <taxon>Streptophyta</taxon>
        <taxon>Embryophyta</taxon>
        <taxon>Tracheophyta</taxon>
        <taxon>Spermatophyta</taxon>
        <taxon>Magnoliopsida</taxon>
        <taxon>eudicotyledons</taxon>
        <taxon>Gunneridae</taxon>
        <taxon>Pentapetalae</taxon>
        <taxon>asterids</taxon>
        <taxon>campanulids</taxon>
        <taxon>Asterales</taxon>
        <taxon>Asteraceae</taxon>
        <taxon>Asteroideae</taxon>
        <taxon>Heliantheae alliance</taxon>
        <taxon>Tageteae</taxon>
        <taxon>Tagetes</taxon>
    </lineage>
</organism>
<dbReference type="PRINTS" id="PR00625">
    <property type="entry name" value="JDOMAIN"/>
</dbReference>
<dbReference type="SMART" id="SM00271">
    <property type="entry name" value="DnaJ"/>
    <property type="match status" value="1"/>
</dbReference>
<dbReference type="EMBL" id="JAUHHV010000003">
    <property type="protein sequence ID" value="KAK1430899.1"/>
    <property type="molecule type" value="Genomic_DNA"/>
</dbReference>
<gene>
    <name evidence="3" type="ORF">QVD17_14003</name>
</gene>
<evidence type="ECO:0000313" key="4">
    <source>
        <dbReference type="Proteomes" id="UP001229421"/>
    </source>
</evidence>
<dbReference type="AlphaFoldDB" id="A0AAD8KYF9"/>
<dbReference type="PANTHER" id="PTHR45432:SF2">
    <property type="entry name" value="CHAPERONE PROTEIN DNAJ 11, CHLOROPLASTIC"/>
    <property type="match status" value="1"/>
</dbReference>
<feature type="region of interest" description="Disordered" evidence="1">
    <location>
        <begin position="1"/>
        <end position="23"/>
    </location>
</feature>
<dbReference type="InterPro" id="IPR018253">
    <property type="entry name" value="DnaJ_domain_CS"/>
</dbReference>
<feature type="domain" description="J" evidence="2">
    <location>
        <begin position="50"/>
        <end position="115"/>
    </location>
</feature>
<protein>
    <recommendedName>
        <fullName evidence="2">J domain-containing protein</fullName>
    </recommendedName>
</protein>